<gene>
    <name evidence="1" type="ORF">MB2181_04290</name>
</gene>
<sequence length="153" mass="17469">MKKILLLVFLIPNLVTTEEKFIPVTEYTANNPNWQSNIYETLYVAYRCGLAYSSAHHKLVEHMGDDGAKVDLYIKGLRIAMTAVEHVENTYGDISLYDFNSKTFNVEAIDEFYYEQAKMNYKGNSQFGGTIGNDLKSCEGYDTFFESIVIKDV</sequence>
<dbReference type="Proteomes" id="UP000054262">
    <property type="component" value="Unassembled WGS sequence"/>
</dbReference>
<keyword evidence="2" id="KW-1185">Reference proteome</keyword>
<dbReference type="EMBL" id="AAUX01000001">
    <property type="protein sequence ID" value="EAV47265.1"/>
    <property type="molecule type" value="Genomic_DNA"/>
</dbReference>
<organism evidence="1 2">
    <name type="scientific">Methylophilales bacterium HTCC2181</name>
    <dbReference type="NCBI Taxonomy" id="383631"/>
    <lineage>
        <taxon>Bacteria</taxon>
        <taxon>Pseudomonadati</taxon>
        <taxon>Pseudomonadota</taxon>
        <taxon>Betaproteobacteria</taxon>
        <taxon>Nitrosomonadales</taxon>
        <taxon>OM43 clade</taxon>
    </lineage>
</organism>
<comment type="caution">
    <text evidence="1">The sequence shown here is derived from an EMBL/GenBank/DDBJ whole genome shotgun (WGS) entry which is preliminary data.</text>
</comment>
<protein>
    <submittedName>
        <fullName evidence="1">Uncharacterized protein</fullName>
    </submittedName>
</protein>
<dbReference type="AlphaFoldDB" id="A0P6V5"/>
<evidence type="ECO:0000313" key="2">
    <source>
        <dbReference type="Proteomes" id="UP000054262"/>
    </source>
</evidence>
<evidence type="ECO:0000313" key="1">
    <source>
        <dbReference type="EMBL" id="EAV47265.1"/>
    </source>
</evidence>
<accession>A0P6V5</accession>
<proteinExistence type="predicted"/>
<reference evidence="1 2" key="1">
    <citation type="submission" date="2006-11" db="EMBL/GenBank/DDBJ databases">
        <authorList>
            <person name="Giovannoni S."/>
            <person name="Vergin K."/>
            <person name="Ferriera S."/>
            <person name="Johnson J."/>
            <person name="Kravitz S."/>
            <person name="Beeson K."/>
            <person name="Sutton G."/>
            <person name="Rogers Y.-H."/>
            <person name="Friedman R."/>
            <person name="Frazier M."/>
            <person name="Venter J.C."/>
        </authorList>
    </citation>
    <scope>NUCLEOTIDE SEQUENCE [LARGE SCALE GENOMIC DNA]</scope>
    <source>
        <strain evidence="1 2">HTCC2181</strain>
    </source>
</reference>
<name>A0P6V5_9PROT</name>